<dbReference type="PANTHER" id="PTHR34385:SF1">
    <property type="entry name" value="PEPTIDOGLYCAN L-ALANYL-D-GLUTAMATE ENDOPEPTIDASE CWLK"/>
    <property type="match status" value="1"/>
</dbReference>
<proteinExistence type="predicted"/>
<dbReference type="Pfam" id="PF02557">
    <property type="entry name" value="VanY"/>
    <property type="match status" value="1"/>
</dbReference>
<feature type="domain" description="D-alanyl-D-alanine carboxypeptidase-like core" evidence="1">
    <location>
        <begin position="37"/>
        <end position="190"/>
    </location>
</feature>
<name>A0ABQ6HBX2_9GAMM</name>
<dbReference type="Proteomes" id="UP001157134">
    <property type="component" value="Unassembled WGS sequence"/>
</dbReference>
<evidence type="ECO:0000313" key="3">
    <source>
        <dbReference type="Proteomes" id="UP001157134"/>
    </source>
</evidence>
<sequence length="240" mass="27271">MESDISTQNILGQSSSHIIYVDEDFCPVTKKGASFGLNKTVLSPLAELKAHAERDGFNLTVASGYRDFDRQLSIFNRKVNGELPVIDKNNQVVSVSTLSPTELLAAIMYFSALPGASRHHWGTDFDFYDKSLLPDGKSLELAPWEYQNGGYFFELSQWLEANAMQYGFYRPYDKYRGGVAAEPWHYSYYPLANTYQSSLSVDLLIATYHRGDILLKDEIIDNMNRLYEQYVINVANPPYV</sequence>
<gene>
    <name evidence="2" type="ORF">tloyanaT_18550</name>
</gene>
<comment type="caution">
    <text evidence="2">The sequence shown here is derived from an EMBL/GenBank/DDBJ whole genome shotgun (WGS) entry which is preliminary data.</text>
</comment>
<dbReference type="RefSeq" id="WP_284297861.1">
    <property type="nucleotide sequence ID" value="NZ_BSSV01000003.1"/>
</dbReference>
<dbReference type="InterPro" id="IPR009045">
    <property type="entry name" value="Zn_M74/Hedgehog-like"/>
</dbReference>
<dbReference type="CDD" id="cd14847">
    <property type="entry name" value="DD-carboxypeptidase_like"/>
    <property type="match status" value="1"/>
</dbReference>
<dbReference type="InterPro" id="IPR003709">
    <property type="entry name" value="VanY-like_core_dom"/>
</dbReference>
<dbReference type="InterPro" id="IPR052179">
    <property type="entry name" value="DD-CPase-like"/>
</dbReference>
<keyword evidence="3" id="KW-1185">Reference proteome</keyword>
<evidence type="ECO:0000259" key="1">
    <source>
        <dbReference type="Pfam" id="PF02557"/>
    </source>
</evidence>
<organism evidence="2 3">
    <name type="scientific">Thalassotalea loyana</name>
    <dbReference type="NCBI Taxonomy" id="280483"/>
    <lineage>
        <taxon>Bacteria</taxon>
        <taxon>Pseudomonadati</taxon>
        <taxon>Pseudomonadota</taxon>
        <taxon>Gammaproteobacteria</taxon>
        <taxon>Alteromonadales</taxon>
        <taxon>Colwelliaceae</taxon>
        <taxon>Thalassotalea</taxon>
    </lineage>
</organism>
<accession>A0ABQ6HBX2</accession>
<reference evidence="2 3" key="1">
    <citation type="submission" date="2023-03" db="EMBL/GenBank/DDBJ databases">
        <title>Thalassotalea loyana LMG 22536T draft genome sequence.</title>
        <authorList>
            <person name="Sawabe T."/>
        </authorList>
    </citation>
    <scope>NUCLEOTIDE SEQUENCE [LARGE SCALE GENOMIC DNA]</scope>
    <source>
        <strain evidence="2 3">LMG 22536</strain>
    </source>
</reference>
<evidence type="ECO:0000313" key="2">
    <source>
        <dbReference type="EMBL" id="GLX85603.1"/>
    </source>
</evidence>
<dbReference type="SUPFAM" id="SSF55166">
    <property type="entry name" value="Hedgehog/DD-peptidase"/>
    <property type="match status" value="1"/>
</dbReference>
<dbReference type="PANTHER" id="PTHR34385">
    <property type="entry name" value="D-ALANYL-D-ALANINE CARBOXYPEPTIDASE"/>
    <property type="match status" value="1"/>
</dbReference>
<dbReference type="Gene3D" id="3.30.1380.10">
    <property type="match status" value="1"/>
</dbReference>
<dbReference type="EMBL" id="BSSV01000003">
    <property type="protein sequence ID" value="GLX85603.1"/>
    <property type="molecule type" value="Genomic_DNA"/>
</dbReference>
<protein>
    <submittedName>
        <fullName evidence="2">Peptidase M15</fullName>
    </submittedName>
</protein>